<dbReference type="PANTHER" id="PTHR15840:SF10">
    <property type="entry name" value="EKC_KEOPS COMPLEX SUBUNIT TPRKB"/>
    <property type="match status" value="1"/>
</dbReference>
<dbReference type="InterPro" id="IPR013926">
    <property type="entry name" value="CGI121/TPRKB"/>
</dbReference>
<comment type="caution">
    <text evidence="9">The sequence shown here is derived from an EMBL/GenBank/DDBJ whole genome shotgun (WGS) entry which is preliminary data.</text>
</comment>
<reference evidence="9" key="1">
    <citation type="submission" date="2022-07" db="EMBL/GenBank/DDBJ databases">
        <title>Genome Sequence of Leucocoprinus birnbaumii.</title>
        <authorList>
            <person name="Buettner E."/>
        </authorList>
    </citation>
    <scope>NUCLEOTIDE SEQUENCE</scope>
    <source>
        <strain evidence="9">VT141</strain>
    </source>
</reference>
<evidence type="ECO:0000256" key="2">
    <source>
        <dbReference type="ARBA" id="ARBA00005546"/>
    </source>
</evidence>
<dbReference type="InterPro" id="IPR036504">
    <property type="entry name" value="CGI121/TPRKB_sf"/>
</dbReference>
<evidence type="ECO:0000256" key="1">
    <source>
        <dbReference type="ARBA" id="ARBA00004123"/>
    </source>
</evidence>
<dbReference type="EMBL" id="JANIEX010000136">
    <property type="protein sequence ID" value="KAJ3572596.1"/>
    <property type="molecule type" value="Genomic_DNA"/>
</dbReference>
<keyword evidence="5" id="KW-0819">tRNA processing</keyword>
<evidence type="ECO:0000256" key="4">
    <source>
        <dbReference type="ARBA" id="ARBA00016009"/>
    </source>
</evidence>
<dbReference type="Proteomes" id="UP001213000">
    <property type="component" value="Unassembled WGS sequence"/>
</dbReference>
<evidence type="ECO:0000256" key="3">
    <source>
        <dbReference type="ARBA" id="ARBA00015316"/>
    </source>
</evidence>
<dbReference type="Pfam" id="PF08617">
    <property type="entry name" value="CGI-121"/>
    <property type="match status" value="1"/>
</dbReference>
<name>A0AAD5YUD3_9AGAR</name>
<sequence length="233" mass="25941">MDLFYFPHLAPDRATTHIALFRNVKNAAELRKRIIAAATTEGEAGDAAREEVNFAFIDARLITSRLHLQTAVYQSLLAEAQNGLRTRTVHSEVLWNLNPTNNITEAIRRYGVSDATTSLLVVRIDGGNIPVEEMQSRIQKVVEGELTPLSKLREITDWTTIKKYHKLASELSVKAAQGDLEKETAVIDNIVTIDQDQSLLRDAFQSIVDLNWKAISLSKLCVSTSNNLGTIVQ</sequence>
<evidence type="ECO:0000256" key="7">
    <source>
        <dbReference type="ARBA" id="ARBA00025043"/>
    </source>
</evidence>
<dbReference type="PANTHER" id="PTHR15840">
    <property type="entry name" value="CGI-121 FAMILY MEMBER"/>
    <property type="match status" value="1"/>
</dbReference>
<dbReference type="GO" id="GO:0005634">
    <property type="term" value="C:nucleus"/>
    <property type="evidence" value="ECO:0007669"/>
    <property type="project" value="UniProtKB-SubCell"/>
</dbReference>
<accession>A0AAD5YUD3</accession>
<dbReference type="GO" id="GO:0000408">
    <property type="term" value="C:EKC/KEOPS complex"/>
    <property type="evidence" value="ECO:0007669"/>
    <property type="project" value="TreeGrafter"/>
</dbReference>
<evidence type="ECO:0000313" key="10">
    <source>
        <dbReference type="Proteomes" id="UP001213000"/>
    </source>
</evidence>
<dbReference type="GO" id="GO:0005829">
    <property type="term" value="C:cytosol"/>
    <property type="evidence" value="ECO:0007669"/>
    <property type="project" value="TreeGrafter"/>
</dbReference>
<evidence type="ECO:0000313" key="9">
    <source>
        <dbReference type="EMBL" id="KAJ3572596.1"/>
    </source>
</evidence>
<comment type="similarity">
    <text evidence="2 8">Belongs to the CGI121/TPRKB family.</text>
</comment>
<dbReference type="GO" id="GO:0002949">
    <property type="term" value="P:tRNA threonylcarbamoyladenosine modification"/>
    <property type="evidence" value="ECO:0007669"/>
    <property type="project" value="TreeGrafter"/>
</dbReference>
<organism evidence="9 10">
    <name type="scientific">Leucocoprinus birnbaumii</name>
    <dbReference type="NCBI Taxonomy" id="56174"/>
    <lineage>
        <taxon>Eukaryota</taxon>
        <taxon>Fungi</taxon>
        <taxon>Dikarya</taxon>
        <taxon>Basidiomycota</taxon>
        <taxon>Agaricomycotina</taxon>
        <taxon>Agaricomycetes</taxon>
        <taxon>Agaricomycetidae</taxon>
        <taxon>Agaricales</taxon>
        <taxon>Agaricineae</taxon>
        <taxon>Agaricaceae</taxon>
        <taxon>Leucocoprinus</taxon>
    </lineage>
</organism>
<dbReference type="SUPFAM" id="SSF143870">
    <property type="entry name" value="PF0523-like"/>
    <property type="match status" value="1"/>
</dbReference>
<keyword evidence="6 8" id="KW-0539">Nucleus</keyword>
<comment type="function">
    <text evidence="7">Component of the EKC/KEOPS complex that is required for the formation of a threonylcarbamoyl group on adenosine at position 37 (t(6)A37) in tRNAs that read codons beginning with adenine. The complex is probably involved in the transfer of the threonylcarbamoyl moiety of threonylcarbamoyl-AMP (TC-AMP) to the N6 group of A37. CGI121 acts as an allosteric effector that regulates the t(6)A activity of the complex. The EKC/KEOPS complex also promotes both telomere uncapping and telomere elongation. The complex is required for efficient recruitment of transcriptional coactivators. CGI121 is not required for tRNA modification.</text>
</comment>
<dbReference type="Gene3D" id="3.30.2380.10">
    <property type="entry name" value="CGI121/TPRKB"/>
    <property type="match status" value="1"/>
</dbReference>
<evidence type="ECO:0000256" key="8">
    <source>
        <dbReference type="RuleBase" id="RU004398"/>
    </source>
</evidence>
<gene>
    <name evidence="9" type="ORF">NP233_g2976</name>
</gene>
<comment type="subcellular location">
    <subcellularLocation>
        <location evidence="1">Nucleus</location>
    </subcellularLocation>
</comment>
<keyword evidence="10" id="KW-1185">Reference proteome</keyword>
<proteinExistence type="inferred from homology"/>
<dbReference type="AlphaFoldDB" id="A0AAD5YUD3"/>
<protein>
    <recommendedName>
        <fullName evidence="4">EKC/KEOPS complex subunit CGI121</fullName>
    </recommendedName>
    <alternativeName>
        <fullName evidence="3">EKC/KEOPS complex subunit cgi121</fullName>
    </alternativeName>
</protein>
<evidence type="ECO:0000256" key="5">
    <source>
        <dbReference type="ARBA" id="ARBA00022694"/>
    </source>
</evidence>
<evidence type="ECO:0000256" key="6">
    <source>
        <dbReference type="ARBA" id="ARBA00023242"/>
    </source>
</evidence>